<gene>
    <name evidence="5" type="primary">tatC</name>
    <name evidence="6" type="ORF">LPB138_02010</name>
</gene>
<dbReference type="AlphaFoldDB" id="A0A1D8P4Q4"/>
<dbReference type="PANTHER" id="PTHR30371:SF0">
    <property type="entry name" value="SEC-INDEPENDENT PROTEIN TRANSLOCASE PROTEIN TATC, CHLOROPLASTIC-RELATED"/>
    <property type="match status" value="1"/>
</dbReference>
<organism evidence="6 7">
    <name type="scientific">Urechidicola croceus</name>
    <dbReference type="NCBI Taxonomy" id="1850246"/>
    <lineage>
        <taxon>Bacteria</taxon>
        <taxon>Pseudomonadati</taxon>
        <taxon>Bacteroidota</taxon>
        <taxon>Flavobacteriia</taxon>
        <taxon>Flavobacteriales</taxon>
        <taxon>Flavobacteriaceae</taxon>
        <taxon>Urechidicola</taxon>
    </lineage>
</organism>
<feature type="transmembrane region" description="Helical" evidence="5">
    <location>
        <begin position="95"/>
        <end position="113"/>
    </location>
</feature>
<dbReference type="Pfam" id="PF00902">
    <property type="entry name" value="TatC"/>
    <property type="match status" value="1"/>
</dbReference>
<sequence>MAEQKNEMSFLDHLEELRWHLIRSTLAIGIVAIAIFSFAELVYSDFLLAHLKGDFPTYRWLCEGARFFGFESDFCNVSFTTSLQSLAPTGQLMNLIWTSLILGLIVAFPYVLWEIWRFISPGLHPKEQKKSRAFIFYASLLFFIGVLFSYFVIAPLSVYFFYNFKITDLIENKFDFKAHINLITNTLLGVSLMFELPVLIFFLTKMGLVSPEFLKKYRKVALVLVLTLSAIITPPDIASQVIVTIPIMILYEISIIISKRVIKQEKANG</sequence>
<dbReference type="PANTHER" id="PTHR30371">
    <property type="entry name" value="SEC-INDEPENDENT PROTEIN TRANSLOCASE PROTEIN TATC"/>
    <property type="match status" value="1"/>
</dbReference>
<evidence type="ECO:0000256" key="5">
    <source>
        <dbReference type="HAMAP-Rule" id="MF_00902"/>
    </source>
</evidence>
<protein>
    <recommendedName>
        <fullName evidence="5">Sec-independent protein translocase protein TatC</fullName>
    </recommendedName>
</protein>
<feature type="transmembrane region" description="Helical" evidence="5">
    <location>
        <begin position="21"/>
        <end position="43"/>
    </location>
</feature>
<dbReference type="EMBL" id="CP017478">
    <property type="protein sequence ID" value="AOW19527.1"/>
    <property type="molecule type" value="Genomic_DNA"/>
</dbReference>
<dbReference type="RefSeq" id="WP_070235643.1">
    <property type="nucleotide sequence ID" value="NZ_CP017478.1"/>
</dbReference>
<proteinExistence type="inferred from homology"/>
<dbReference type="NCBIfam" id="TIGR00945">
    <property type="entry name" value="tatC"/>
    <property type="match status" value="1"/>
</dbReference>
<dbReference type="GO" id="GO:0043953">
    <property type="term" value="P:protein transport by the Tat complex"/>
    <property type="evidence" value="ECO:0007669"/>
    <property type="project" value="UniProtKB-UniRule"/>
</dbReference>
<dbReference type="Proteomes" id="UP000176050">
    <property type="component" value="Chromosome"/>
</dbReference>
<evidence type="ECO:0000256" key="2">
    <source>
        <dbReference type="ARBA" id="ARBA00022692"/>
    </source>
</evidence>
<dbReference type="STRING" id="1850246.LPB138_02010"/>
<comment type="subunit">
    <text evidence="5">Forms a complex with TatA.</text>
</comment>
<keyword evidence="7" id="KW-1185">Reference proteome</keyword>
<dbReference type="GO" id="GO:0033281">
    <property type="term" value="C:TAT protein transport complex"/>
    <property type="evidence" value="ECO:0007669"/>
    <property type="project" value="UniProtKB-UniRule"/>
</dbReference>
<evidence type="ECO:0000313" key="7">
    <source>
        <dbReference type="Proteomes" id="UP000176050"/>
    </source>
</evidence>
<accession>A0A1D8P4Q4</accession>
<keyword evidence="5" id="KW-1003">Cell membrane</keyword>
<keyword evidence="2 5" id="KW-0812">Transmembrane</keyword>
<name>A0A1D8P4Q4_9FLAO</name>
<comment type="function">
    <text evidence="5">Part of the twin-arginine translocation (Tat) system that transports large folded proteins containing a characteristic twin-arginine motif in their signal peptide across membranes.</text>
</comment>
<dbReference type="InterPro" id="IPR002033">
    <property type="entry name" value="TatC"/>
</dbReference>
<reference evidence="6 7" key="1">
    <citation type="submission" date="2016-10" db="EMBL/GenBank/DDBJ databases">
        <title>Lutibacter sp. LPB0138, isolated from marine gastropod.</title>
        <authorList>
            <person name="Kim E."/>
            <person name="Yi H."/>
        </authorList>
    </citation>
    <scope>NUCLEOTIDE SEQUENCE [LARGE SCALE GENOMIC DNA]</scope>
    <source>
        <strain evidence="6 7">LPB0138</strain>
    </source>
</reference>
<evidence type="ECO:0000256" key="3">
    <source>
        <dbReference type="ARBA" id="ARBA00022989"/>
    </source>
</evidence>
<feature type="transmembrane region" description="Helical" evidence="5">
    <location>
        <begin position="182"/>
        <end position="204"/>
    </location>
</feature>
<dbReference type="OrthoDB" id="9777044at2"/>
<evidence type="ECO:0000256" key="1">
    <source>
        <dbReference type="ARBA" id="ARBA00004141"/>
    </source>
</evidence>
<keyword evidence="5" id="KW-0813">Transport</keyword>
<dbReference type="KEGG" id="lul:LPB138_02010"/>
<dbReference type="HAMAP" id="MF_00902">
    <property type="entry name" value="TatC"/>
    <property type="match status" value="1"/>
</dbReference>
<evidence type="ECO:0000256" key="4">
    <source>
        <dbReference type="ARBA" id="ARBA00023136"/>
    </source>
</evidence>
<keyword evidence="3 5" id="KW-1133">Transmembrane helix</keyword>
<dbReference type="GO" id="GO:0009977">
    <property type="term" value="F:proton motive force dependent protein transmembrane transporter activity"/>
    <property type="evidence" value="ECO:0007669"/>
    <property type="project" value="TreeGrafter"/>
</dbReference>
<feature type="transmembrane region" description="Helical" evidence="5">
    <location>
        <begin position="238"/>
        <end position="257"/>
    </location>
</feature>
<dbReference type="PRINTS" id="PR01840">
    <property type="entry name" value="TATCFAMILY"/>
</dbReference>
<feature type="transmembrane region" description="Helical" evidence="5">
    <location>
        <begin position="216"/>
        <end position="232"/>
    </location>
</feature>
<comment type="similarity">
    <text evidence="5">Belongs to the TatC family.</text>
</comment>
<keyword evidence="5" id="KW-0811">Translocation</keyword>
<keyword evidence="5" id="KW-0653">Protein transport</keyword>
<keyword evidence="4 5" id="KW-0472">Membrane</keyword>
<dbReference type="GO" id="GO:0065002">
    <property type="term" value="P:intracellular protein transmembrane transport"/>
    <property type="evidence" value="ECO:0007669"/>
    <property type="project" value="TreeGrafter"/>
</dbReference>
<feature type="transmembrane region" description="Helical" evidence="5">
    <location>
        <begin position="134"/>
        <end position="162"/>
    </location>
</feature>
<evidence type="ECO:0000313" key="6">
    <source>
        <dbReference type="EMBL" id="AOW19527.1"/>
    </source>
</evidence>
<comment type="subcellular location">
    <subcellularLocation>
        <location evidence="5">Cell membrane</location>
        <topology evidence="5">Multi-pass membrane protein</topology>
    </subcellularLocation>
    <subcellularLocation>
        <location evidence="1">Membrane</location>
        <topology evidence="1">Multi-pass membrane protein</topology>
    </subcellularLocation>
</comment>